<gene>
    <name evidence="14" type="primary">folK</name>
    <name evidence="14" type="ORF">QQX03_03765</name>
</gene>
<sequence>MAKPSHLYLIALGSNVRTVSNGAPKRVLENAIEVLEDLGLLFHAVAPIIATEPIGPSQRKFANGAAVIETHREPEELLQLLKATEQIFGRKSHGQRWRARVLDLDIVLWEGGIWESHSLIIPHPEFRNRDFVLRPASAIADDWRDPITNLSLAQLYARLTKPRPAPR</sequence>
<protein>
    <recommendedName>
        <fullName evidence="4">2-amino-4-hydroxy-6-hydroxymethyldihydropteridine pyrophosphokinase</fullName>
        <ecNumber evidence="3">2.7.6.3</ecNumber>
    </recommendedName>
    <alternativeName>
        <fullName evidence="11">6-hydroxymethyl-7,8-dihydropterin pyrophosphokinase</fullName>
    </alternativeName>
    <alternativeName>
        <fullName evidence="12">7,8-dihydro-6-hydroxymethylpterin-pyrophosphokinase</fullName>
    </alternativeName>
</protein>
<feature type="domain" description="7,8-dihydro-6-hydroxymethylpterin-pyrophosphokinase" evidence="13">
    <location>
        <begin position="10"/>
        <end position="140"/>
    </location>
</feature>
<dbReference type="Pfam" id="PF01288">
    <property type="entry name" value="HPPK"/>
    <property type="match status" value="1"/>
</dbReference>
<comment type="pathway">
    <text evidence="1">Cofactor biosynthesis; tetrahydrofolate biosynthesis; 2-amino-4-hydroxy-6-hydroxymethyl-7,8-dihydropteridine diphosphate from 7,8-dihydroneopterin triphosphate: step 4/4.</text>
</comment>
<evidence type="ECO:0000313" key="15">
    <source>
        <dbReference type="Proteomes" id="UP001231445"/>
    </source>
</evidence>
<accession>A0A9Y2F5H2</accession>
<organism evidence="14 15">
    <name type="scientific">Altererythrobacter rubellus</name>
    <dbReference type="NCBI Taxonomy" id="2173831"/>
    <lineage>
        <taxon>Bacteria</taxon>
        <taxon>Pseudomonadati</taxon>
        <taxon>Pseudomonadota</taxon>
        <taxon>Alphaproteobacteria</taxon>
        <taxon>Sphingomonadales</taxon>
        <taxon>Erythrobacteraceae</taxon>
        <taxon>Altererythrobacter</taxon>
    </lineage>
</organism>
<evidence type="ECO:0000256" key="7">
    <source>
        <dbReference type="ARBA" id="ARBA00022777"/>
    </source>
</evidence>
<comment type="function">
    <text evidence="10">Catalyzes the transfer of pyrophosphate from adenosine triphosphate (ATP) to 6-hydroxymethyl-7,8-dihydropterin, an enzymatic step in folate biosynthesis pathway.</text>
</comment>
<keyword evidence="15" id="KW-1185">Reference proteome</keyword>
<dbReference type="InterPro" id="IPR000550">
    <property type="entry name" value="Hppk"/>
</dbReference>
<reference evidence="14 15" key="1">
    <citation type="submission" date="2023-06" db="EMBL/GenBank/DDBJ databases">
        <title>Altererythrobacter rubellus NBRC 112769 genome.</title>
        <authorList>
            <person name="Zhang K."/>
        </authorList>
    </citation>
    <scope>NUCLEOTIDE SEQUENCE [LARGE SCALE GENOMIC DNA]</scope>
    <source>
        <strain evidence="14 15">NBRC 112769</strain>
    </source>
</reference>
<evidence type="ECO:0000256" key="2">
    <source>
        <dbReference type="ARBA" id="ARBA00005810"/>
    </source>
</evidence>
<dbReference type="Gene3D" id="3.30.70.560">
    <property type="entry name" value="7,8-Dihydro-6-hydroxymethylpterin-pyrophosphokinase HPPK"/>
    <property type="match status" value="1"/>
</dbReference>
<dbReference type="KEGG" id="arue:QQX03_03765"/>
<evidence type="ECO:0000256" key="10">
    <source>
        <dbReference type="ARBA" id="ARBA00029409"/>
    </source>
</evidence>
<comment type="similarity">
    <text evidence="2">Belongs to the HPPK family.</text>
</comment>
<evidence type="ECO:0000256" key="3">
    <source>
        <dbReference type="ARBA" id="ARBA00013253"/>
    </source>
</evidence>
<proteinExistence type="inferred from homology"/>
<dbReference type="SUPFAM" id="SSF55083">
    <property type="entry name" value="6-hydroxymethyl-7,8-dihydropterin pyrophosphokinase, HPPK"/>
    <property type="match status" value="1"/>
</dbReference>
<dbReference type="GO" id="GO:0003848">
    <property type="term" value="F:2-amino-4-hydroxy-6-hydroxymethyldihydropteridine diphosphokinase activity"/>
    <property type="evidence" value="ECO:0007669"/>
    <property type="project" value="UniProtKB-EC"/>
</dbReference>
<dbReference type="InterPro" id="IPR035907">
    <property type="entry name" value="Hppk_sf"/>
</dbReference>
<dbReference type="RefSeq" id="WP_285976540.1">
    <property type="nucleotide sequence ID" value="NZ_CP127221.1"/>
</dbReference>
<evidence type="ECO:0000256" key="8">
    <source>
        <dbReference type="ARBA" id="ARBA00022840"/>
    </source>
</evidence>
<dbReference type="Proteomes" id="UP001231445">
    <property type="component" value="Chromosome"/>
</dbReference>
<keyword evidence="7" id="KW-0418">Kinase</keyword>
<dbReference type="GO" id="GO:0005524">
    <property type="term" value="F:ATP binding"/>
    <property type="evidence" value="ECO:0007669"/>
    <property type="project" value="UniProtKB-KW"/>
</dbReference>
<dbReference type="PANTHER" id="PTHR43071:SF1">
    <property type="entry name" value="2-AMINO-4-HYDROXY-6-HYDROXYMETHYLDIHYDROPTERIDINE PYROPHOSPHOKINASE"/>
    <property type="match status" value="1"/>
</dbReference>
<evidence type="ECO:0000313" key="14">
    <source>
        <dbReference type="EMBL" id="WIW96233.1"/>
    </source>
</evidence>
<dbReference type="EMBL" id="CP127221">
    <property type="protein sequence ID" value="WIW96233.1"/>
    <property type="molecule type" value="Genomic_DNA"/>
</dbReference>
<evidence type="ECO:0000256" key="9">
    <source>
        <dbReference type="ARBA" id="ARBA00022909"/>
    </source>
</evidence>
<evidence type="ECO:0000256" key="1">
    <source>
        <dbReference type="ARBA" id="ARBA00005051"/>
    </source>
</evidence>
<dbReference type="GO" id="GO:0046656">
    <property type="term" value="P:folic acid biosynthetic process"/>
    <property type="evidence" value="ECO:0007669"/>
    <property type="project" value="UniProtKB-KW"/>
</dbReference>
<dbReference type="GO" id="GO:0016301">
    <property type="term" value="F:kinase activity"/>
    <property type="evidence" value="ECO:0007669"/>
    <property type="project" value="UniProtKB-KW"/>
</dbReference>
<keyword evidence="6" id="KW-0547">Nucleotide-binding</keyword>
<keyword evidence="5 14" id="KW-0808">Transferase</keyword>
<evidence type="ECO:0000256" key="6">
    <source>
        <dbReference type="ARBA" id="ARBA00022741"/>
    </source>
</evidence>
<dbReference type="AlphaFoldDB" id="A0A9Y2F5H2"/>
<dbReference type="NCBIfam" id="TIGR01498">
    <property type="entry name" value="folK"/>
    <property type="match status" value="1"/>
</dbReference>
<evidence type="ECO:0000256" key="11">
    <source>
        <dbReference type="ARBA" id="ARBA00029766"/>
    </source>
</evidence>
<keyword evidence="9" id="KW-0289">Folate biosynthesis</keyword>
<dbReference type="CDD" id="cd00483">
    <property type="entry name" value="HPPK"/>
    <property type="match status" value="1"/>
</dbReference>
<evidence type="ECO:0000259" key="13">
    <source>
        <dbReference type="Pfam" id="PF01288"/>
    </source>
</evidence>
<dbReference type="PANTHER" id="PTHR43071">
    <property type="entry name" value="2-AMINO-4-HYDROXY-6-HYDROXYMETHYLDIHYDROPTERIDINE PYROPHOSPHOKINASE"/>
    <property type="match status" value="1"/>
</dbReference>
<name>A0A9Y2F5H2_9SPHN</name>
<evidence type="ECO:0000256" key="12">
    <source>
        <dbReference type="ARBA" id="ARBA00033413"/>
    </source>
</evidence>
<keyword evidence="8" id="KW-0067">ATP-binding</keyword>
<dbReference type="EC" id="2.7.6.3" evidence="3"/>
<evidence type="ECO:0000256" key="4">
    <source>
        <dbReference type="ARBA" id="ARBA00016218"/>
    </source>
</evidence>
<evidence type="ECO:0000256" key="5">
    <source>
        <dbReference type="ARBA" id="ARBA00022679"/>
    </source>
</evidence>